<name>A0A8H6YLJ0_9AGAR</name>
<dbReference type="AlphaFoldDB" id="A0A8H6YLJ0"/>
<dbReference type="EMBL" id="JACAZH010000008">
    <property type="protein sequence ID" value="KAF7360832.1"/>
    <property type="molecule type" value="Genomic_DNA"/>
</dbReference>
<evidence type="ECO:0000313" key="2">
    <source>
        <dbReference type="Proteomes" id="UP000623467"/>
    </source>
</evidence>
<gene>
    <name evidence="1" type="ORF">MSAN_01112500</name>
</gene>
<accession>A0A8H6YLJ0</accession>
<reference evidence="1" key="1">
    <citation type="submission" date="2020-05" db="EMBL/GenBank/DDBJ databases">
        <title>Mycena genomes resolve the evolution of fungal bioluminescence.</title>
        <authorList>
            <person name="Tsai I.J."/>
        </authorList>
    </citation>
    <scope>NUCLEOTIDE SEQUENCE</scope>
    <source>
        <strain evidence="1">160909Yilan</strain>
    </source>
</reference>
<organism evidence="1 2">
    <name type="scientific">Mycena sanguinolenta</name>
    <dbReference type="NCBI Taxonomy" id="230812"/>
    <lineage>
        <taxon>Eukaryota</taxon>
        <taxon>Fungi</taxon>
        <taxon>Dikarya</taxon>
        <taxon>Basidiomycota</taxon>
        <taxon>Agaricomycotina</taxon>
        <taxon>Agaricomycetes</taxon>
        <taxon>Agaricomycetidae</taxon>
        <taxon>Agaricales</taxon>
        <taxon>Marasmiineae</taxon>
        <taxon>Mycenaceae</taxon>
        <taxon>Mycena</taxon>
    </lineage>
</organism>
<dbReference type="Proteomes" id="UP000623467">
    <property type="component" value="Unassembled WGS sequence"/>
</dbReference>
<keyword evidence="2" id="KW-1185">Reference proteome</keyword>
<proteinExistence type="predicted"/>
<sequence>MPVPIVINSSGLRARLLFYSMPAELRPTMADHPSLCPHGQVRFFDIDMATLRFGDIYTWFYCSSCASVAPDSDGLKVVRYLTNLADEQRTRIGEILTFWDMYFSGAQRVWMLSILENTVGTADSAAPREITVYLYLKRYKSAIIRKLAVMDRSQFTFRNFFDFTDTRGYPDPDHEPYGFGEAYQAAVLERYQLSEDAFTRDSGVSETIDISSLGSTLIYREVLRATAYSSSEWTSKRNTTVAILTPQMSWTRCSRFSKAHMTMRMTMSRNVSLDPFVPFIPSKFVTPTRRK</sequence>
<dbReference type="OrthoDB" id="3033304at2759"/>
<comment type="caution">
    <text evidence="1">The sequence shown here is derived from an EMBL/GenBank/DDBJ whole genome shotgun (WGS) entry which is preliminary data.</text>
</comment>
<evidence type="ECO:0000313" key="1">
    <source>
        <dbReference type="EMBL" id="KAF7360832.1"/>
    </source>
</evidence>
<protein>
    <submittedName>
        <fullName evidence="1">Uncharacterized protein</fullName>
    </submittedName>
</protein>